<sequence length="22" mass="2337">MSSGICYIVETGLTLHIILGCI</sequence>
<protein>
    <submittedName>
        <fullName evidence="1">Uncharacterized protein</fullName>
    </submittedName>
</protein>
<organism evidence="1">
    <name type="scientific">Lotus japonicus</name>
    <name type="common">Lotus corniculatus var. japonicus</name>
    <dbReference type="NCBI Taxonomy" id="34305"/>
    <lineage>
        <taxon>Eukaryota</taxon>
        <taxon>Viridiplantae</taxon>
        <taxon>Streptophyta</taxon>
        <taxon>Embryophyta</taxon>
        <taxon>Tracheophyta</taxon>
        <taxon>Spermatophyta</taxon>
        <taxon>Magnoliopsida</taxon>
        <taxon>eudicotyledons</taxon>
        <taxon>Gunneridae</taxon>
        <taxon>Pentapetalae</taxon>
        <taxon>rosids</taxon>
        <taxon>fabids</taxon>
        <taxon>Fabales</taxon>
        <taxon>Fabaceae</taxon>
        <taxon>Papilionoideae</taxon>
        <taxon>50 kb inversion clade</taxon>
        <taxon>NPAAA clade</taxon>
        <taxon>Hologalegina</taxon>
        <taxon>robinioid clade</taxon>
        <taxon>Loteae</taxon>
        <taxon>Lotus</taxon>
    </lineage>
</organism>
<evidence type="ECO:0000313" key="1">
    <source>
        <dbReference type="EMBL" id="AFK40402.1"/>
    </source>
</evidence>
<proteinExistence type="evidence at transcript level"/>
<dbReference type="AlphaFoldDB" id="I3SJG0"/>
<dbReference type="EMBL" id="BT140607">
    <property type="protein sequence ID" value="AFK40402.1"/>
    <property type="molecule type" value="mRNA"/>
</dbReference>
<name>I3SJG0_LOTJA</name>
<reference evidence="1" key="1">
    <citation type="submission" date="2012-05" db="EMBL/GenBank/DDBJ databases">
        <authorList>
            <person name="Krishnakumar V."/>
            <person name="Cheung F."/>
            <person name="Xiao Y."/>
            <person name="Chan A."/>
            <person name="Moskal W.A."/>
            <person name="Town C.D."/>
        </authorList>
    </citation>
    <scope>NUCLEOTIDE SEQUENCE</scope>
</reference>
<accession>I3SJG0</accession>